<feature type="domain" description="Phospholipase/carboxylesterase/thioesterase" evidence="3">
    <location>
        <begin position="225"/>
        <end position="274"/>
    </location>
</feature>
<name>A0A1D8ATH8_9BACT</name>
<sequence>MLIRLLATLLVSACLPPALSSAESQASTRALAPLKSVETPLTLPGAETFIYQELPPEPMRLHVFKPAGWSAADRRPAWIHFFGGGFLNGTPLQSAGYGRNAAKLGLVGIAVDYRVKNRHGTDATQCVADARAALHWVQTHATELGIDPQRVVVSGSSAGGHLALWTAITATPWGSDPATAPLHPPAALILLSAAADTSESGGQRSDRFAGHGLALSPQHQLDARMPPVLMFHGDADTVVPYQYAVALDEKLRATGNACEFVTLPGGAHNLGTQEERAIIAAKSNAFLERLKILPVQPGLP</sequence>
<organism evidence="5 6">
    <name type="scientific">Lacunisphaera limnophila</name>
    <dbReference type="NCBI Taxonomy" id="1838286"/>
    <lineage>
        <taxon>Bacteria</taxon>
        <taxon>Pseudomonadati</taxon>
        <taxon>Verrucomicrobiota</taxon>
        <taxon>Opitutia</taxon>
        <taxon>Opitutales</taxon>
        <taxon>Opitutaceae</taxon>
        <taxon>Lacunisphaera</taxon>
    </lineage>
</organism>
<evidence type="ECO:0000256" key="2">
    <source>
        <dbReference type="SAM" id="SignalP"/>
    </source>
</evidence>
<feature type="domain" description="Alpha/beta hydrolase fold-3" evidence="4">
    <location>
        <begin position="79"/>
        <end position="213"/>
    </location>
</feature>
<proteinExistence type="predicted"/>
<dbReference type="InterPro" id="IPR003140">
    <property type="entry name" value="PLipase/COase/thioEstase"/>
</dbReference>
<feature type="signal peptide" evidence="2">
    <location>
        <begin position="1"/>
        <end position="20"/>
    </location>
</feature>
<dbReference type="InterPro" id="IPR050300">
    <property type="entry name" value="GDXG_lipolytic_enzyme"/>
</dbReference>
<dbReference type="InterPro" id="IPR013094">
    <property type="entry name" value="AB_hydrolase_3"/>
</dbReference>
<dbReference type="EC" id="3.1.1.1" evidence="5"/>
<dbReference type="KEGG" id="obg:Verru16b_01260"/>
<evidence type="ECO:0000313" key="5">
    <source>
        <dbReference type="EMBL" id="AOS44199.1"/>
    </source>
</evidence>
<evidence type="ECO:0000256" key="1">
    <source>
        <dbReference type="ARBA" id="ARBA00022801"/>
    </source>
</evidence>
<keyword evidence="1 5" id="KW-0378">Hydrolase</keyword>
<accession>A0A1D8ATH8</accession>
<keyword evidence="2" id="KW-0732">Signal</keyword>
<dbReference type="SUPFAM" id="SSF53474">
    <property type="entry name" value="alpha/beta-Hydrolases"/>
    <property type="match status" value="1"/>
</dbReference>
<reference evidence="5 6" key="1">
    <citation type="submission" date="2016-06" db="EMBL/GenBank/DDBJ databases">
        <title>Three novel species with peptidoglycan cell walls form the new genus Lacunisphaera gen. nov. in the family Opitutaceae of the verrucomicrobial subdivision 4.</title>
        <authorList>
            <person name="Rast P."/>
            <person name="Gloeckner I."/>
            <person name="Jogler M."/>
            <person name="Boedeker C."/>
            <person name="Jeske O."/>
            <person name="Wiegand S."/>
            <person name="Reinhardt R."/>
            <person name="Schumann P."/>
            <person name="Rohde M."/>
            <person name="Spring S."/>
            <person name="Gloeckner F.O."/>
            <person name="Jogler C."/>
        </authorList>
    </citation>
    <scope>NUCLEOTIDE SEQUENCE [LARGE SCALE GENOMIC DNA]</scope>
    <source>
        <strain evidence="5 6">IG16b</strain>
    </source>
</reference>
<evidence type="ECO:0000259" key="3">
    <source>
        <dbReference type="Pfam" id="PF02230"/>
    </source>
</evidence>
<dbReference type="EMBL" id="CP016094">
    <property type="protein sequence ID" value="AOS44199.1"/>
    <property type="molecule type" value="Genomic_DNA"/>
</dbReference>
<evidence type="ECO:0000259" key="4">
    <source>
        <dbReference type="Pfam" id="PF07859"/>
    </source>
</evidence>
<dbReference type="PANTHER" id="PTHR48081">
    <property type="entry name" value="AB HYDROLASE SUPERFAMILY PROTEIN C4A8.06C"/>
    <property type="match status" value="1"/>
</dbReference>
<dbReference type="RefSeq" id="WP_069961477.1">
    <property type="nucleotide sequence ID" value="NZ_CP016094.1"/>
</dbReference>
<dbReference type="Proteomes" id="UP000095228">
    <property type="component" value="Chromosome"/>
</dbReference>
<gene>
    <name evidence="5" type="primary">nlhH_1</name>
    <name evidence="5" type="ORF">Verru16b_01260</name>
</gene>
<keyword evidence="6" id="KW-1185">Reference proteome</keyword>
<dbReference type="AlphaFoldDB" id="A0A1D8ATH8"/>
<protein>
    <submittedName>
        <fullName evidence="5">Carboxylesterase NlhH</fullName>
        <ecNumber evidence="5">3.1.1.1</ecNumber>
    </submittedName>
</protein>
<dbReference type="Gene3D" id="3.40.50.1820">
    <property type="entry name" value="alpha/beta hydrolase"/>
    <property type="match status" value="1"/>
</dbReference>
<feature type="chain" id="PRO_5009105105" evidence="2">
    <location>
        <begin position="21"/>
        <end position="300"/>
    </location>
</feature>
<dbReference type="STRING" id="1838286.Verru16b_01260"/>
<evidence type="ECO:0000313" key="6">
    <source>
        <dbReference type="Proteomes" id="UP000095228"/>
    </source>
</evidence>
<dbReference type="GO" id="GO:0106435">
    <property type="term" value="F:carboxylesterase activity"/>
    <property type="evidence" value="ECO:0007669"/>
    <property type="project" value="UniProtKB-EC"/>
</dbReference>
<dbReference type="OrthoDB" id="9815425at2"/>
<dbReference type="Pfam" id="PF02230">
    <property type="entry name" value="Abhydrolase_2"/>
    <property type="match status" value="1"/>
</dbReference>
<dbReference type="Pfam" id="PF07859">
    <property type="entry name" value="Abhydrolase_3"/>
    <property type="match status" value="1"/>
</dbReference>
<dbReference type="InterPro" id="IPR029058">
    <property type="entry name" value="AB_hydrolase_fold"/>
</dbReference>